<dbReference type="RefSeq" id="WP_317018306.1">
    <property type="nucleotide sequence ID" value="NZ_CP136512.1"/>
</dbReference>
<dbReference type="Proteomes" id="UP001302652">
    <property type="component" value="Chromosome 2"/>
</dbReference>
<evidence type="ECO:0000313" key="3">
    <source>
        <dbReference type="Proteomes" id="UP001302652"/>
    </source>
</evidence>
<protein>
    <submittedName>
        <fullName evidence="2">Uncharacterized protein</fullName>
    </submittedName>
</protein>
<keyword evidence="1" id="KW-1133">Transmembrane helix</keyword>
<evidence type="ECO:0000256" key="1">
    <source>
        <dbReference type="SAM" id="Phobius"/>
    </source>
</evidence>
<proteinExistence type="predicted"/>
<accession>A0ABZ0EF86</accession>
<keyword evidence="1" id="KW-0812">Transmembrane</keyword>
<evidence type="ECO:0000313" key="2">
    <source>
        <dbReference type="EMBL" id="WOD15886.1"/>
    </source>
</evidence>
<name>A0ABZ0EF86_9BURK</name>
<sequence>MANICRRTGRFRFPLFLILLSPVPKITLWTVTLSVGTVSPPNEIGSCLKSQNGYLKIWNLSWLGADGIFLSLVVSATMSLITPHNARGGDWRKQSMALPV</sequence>
<feature type="transmembrane region" description="Helical" evidence="1">
    <location>
        <begin position="12"/>
        <end position="31"/>
    </location>
</feature>
<dbReference type="EMBL" id="CP136512">
    <property type="protein sequence ID" value="WOD15886.1"/>
    <property type="molecule type" value="Genomic_DNA"/>
</dbReference>
<keyword evidence="3" id="KW-1185">Reference proteome</keyword>
<reference evidence="2 3" key="1">
    <citation type="submission" date="2023-10" db="EMBL/GenBank/DDBJ databases">
        <title>Surface-active antibiotics is a multifunctional adaptation for post-fire microbes.</title>
        <authorList>
            <person name="Liu M.D."/>
            <person name="Du Y."/>
            <person name="Koupaei S.K."/>
            <person name="Kim N.R."/>
            <person name="Zhang W."/>
            <person name="Traxler M.F."/>
        </authorList>
    </citation>
    <scope>NUCLEOTIDE SEQUENCE [LARGE SCALE GENOMIC DNA]</scope>
    <source>
        <strain evidence="2 3">F3</strain>
    </source>
</reference>
<gene>
    <name evidence="2" type="ORF">RW095_21900</name>
</gene>
<organism evidence="2 3">
    <name type="scientific">Paraburkholderia kirstenboschensis</name>
    <dbReference type="NCBI Taxonomy" id="1245436"/>
    <lineage>
        <taxon>Bacteria</taxon>
        <taxon>Pseudomonadati</taxon>
        <taxon>Pseudomonadota</taxon>
        <taxon>Betaproteobacteria</taxon>
        <taxon>Burkholderiales</taxon>
        <taxon>Burkholderiaceae</taxon>
        <taxon>Paraburkholderia</taxon>
    </lineage>
</organism>
<keyword evidence="1" id="KW-0472">Membrane</keyword>
<feature type="transmembrane region" description="Helical" evidence="1">
    <location>
        <begin position="60"/>
        <end position="82"/>
    </location>
</feature>